<dbReference type="EMBL" id="JBHTBW010000006">
    <property type="protein sequence ID" value="MFC7439990.1"/>
    <property type="molecule type" value="Genomic_DNA"/>
</dbReference>
<reference evidence="5" key="1">
    <citation type="journal article" date="2019" name="Int. J. Syst. Evol. Microbiol.">
        <title>The Global Catalogue of Microorganisms (GCM) 10K type strain sequencing project: providing services to taxonomists for standard genome sequencing and annotation.</title>
        <authorList>
            <consortium name="The Broad Institute Genomics Platform"/>
            <consortium name="The Broad Institute Genome Sequencing Center for Infectious Disease"/>
            <person name="Wu L."/>
            <person name="Ma J."/>
        </authorList>
    </citation>
    <scope>NUCLEOTIDE SEQUENCE [LARGE SCALE GENOMIC DNA]</scope>
    <source>
        <strain evidence="5">CGMCC 1.12942</strain>
    </source>
</reference>
<organism evidence="4 5">
    <name type="scientific">Laceyella putida</name>
    <dbReference type="NCBI Taxonomy" id="110101"/>
    <lineage>
        <taxon>Bacteria</taxon>
        <taxon>Bacillati</taxon>
        <taxon>Bacillota</taxon>
        <taxon>Bacilli</taxon>
        <taxon>Bacillales</taxon>
        <taxon>Thermoactinomycetaceae</taxon>
        <taxon>Laceyella</taxon>
    </lineage>
</organism>
<feature type="coiled-coil region" evidence="1">
    <location>
        <begin position="36"/>
        <end position="68"/>
    </location>
</feature>
<keyword evidence="1" id="KW-0175">Coiled coil</keyword>
<evidence type="ECO:0000256" key="3">
    <source>
        <dbReference type="SAM" id="Phobius"/>
    </source>
</evidence>
<dbReference type="Proteomes" id="UP001596500">
    <property type="component" value="Unassembled WGS sequence"/>
</dbReference>
<evidence type="ECO:0000313" key="5">
    <source>
        <dbReference type="Proteomes" id="UP001596500"/>
    </source>
</evidence>
<feature type="transmembrane region" description="Helical" evidence="3">
    <location>
        <begin position="14"/>
        <end position="35"/>
    </location>
</feature>
<evidence type="ECO:0000256" key="2">
    <source>
        <dbReference type="SAM" id="MobiDB-lite"/>
    </source>
</evidence>
<keyword evidence="5" id="KW-1185">Reference proteome</keyword>
<protein>
    <recommendedName>
        <fullName evidence="6">PilN domain-containing protein</fullName>
    </recommendedName>
</protein>
<name>A0ABW2RGE9_9BACL</name>
<feature type="region of interest" description="Disordered" evidence="2">
    <location>
        <begin position="184"/>
        <end position="213"/>
    </location>
</feature>
<gene>
    <name evidence="4" type="ORF">ACFQNG_02270</name>
</gene>
<keyword evidence="3" id="KW-0812">Transmembrane</keyword>
<evidence type="ECO:0000313" key="4">
    <source>
        <dbReference type="EMBL" id="MFC7439990.1"/>
    </source>
</evidence>
<sequence>MNFLPPQSRARRFFFWWVGLILLIVGSGVGAILYTDRQLERKVDRLEAEVIEQRRVASEATMKEEEEREFNQKYQSFFTYRDTIDRVESERKAWKEAAEAISSAMPAGAKLFHWQGLGARLDGWALFPSMQEASNFVSKLATEKKDYFSEGWIDCVGDQCTTIDVKKDADKNHVIVRFHFVLQKTSESPPPSQGGEQPSDNPFLPNAGNQGKR</sequence>
<accession>A0ABW2RGE9</accession>
<keyword evidence="3" id="KW-0472">Membrane</keyword>
<evidence type="ECO:0008006" key="6">
    <source>
        <dbReference type="Google" id="ProtNLM"/>
    </source>
</evidence>
<comment type="caution">
    <text evidence="4">The sequence shown here is derived from an EMBL/GenBank/DDBJ whole genome shotgun (WGS) entry which is preliminary data.</text>
</comment>
<evidence type="ECO:0000256" key="1">
    <source>
        <dbReference type="SAM" id="Coils"/>
    </source>
</evidence>
<keyword evidence="3" id="KW-1133">Transmembrane helix</keyword>
<dbReference type="RefSeq" id="WP_379863199.1">
    <property type="nucleotide sequence ID" value="NZ_JBHTBW010000006.1"/>
</dbReference>
<proteinExistence type="predicted"/>